<dbReference type="PROSITE" id="PS00943">
    <property type="entry name" value="UBIA"/>
    <property type="match status" value="1"/>
</dbReference>
<dbReference type="InterPro" id="IPR044878">
    <property type="entry name" value="UbiA_sf"/>
</dbReference>
<keyword evidence="5 11" id="KW-0997">Cell inner membrane</keyword>
<evidence type="ECO:0000256" key="11">
    <source>
        <dbReference type="HAMAP-Rule" id="MF_01635"/>
    </source>
</evidence>
<dbReference type="InterPro" id="IPR030470">
    <property type="entry name" value="UbiA_prenylTrfase_CS"/>
</dbReference>
<gene>
    <name evidence="11 13" type="primary">ubiA</name>
    <name evidence="13" type="ordered locus">RD1_4080</name>
</gene>
<keyword evidence="4 11" id="KW-1003">Cell membrane</keyword>
<evidence type="ECO:0000256" key="2">
    <source>
        <dbReference type="ARBA" id="ARBA00004141"/>
    </source>
</evidence>
<dbReference type="InterPro" id="IPR039653">
    <property type="entry name" value="Prenyltransferase"/>
</dbReference>
<comment type="subcellular location">
    <subcellularLocation>
        <location evidence="11">Cell inner membrane</location>
        <topology evidence="11">Multi-pass membrane protein</topology>
    </subcellularLocation>
    <subcellularLocation>
        <location evidence="2">Membrane</location>
        <topology evidence="2">Multi-pass membrane protein</topology>
    </subcellularLocation>
</comment>
<keyword evidence="7 11" id="KW-0831">Ubiquinone biosynthesis</keyword>
<evidence type="ECO:0000256" key="5">
    <source>
        <dbReference type="ARBA" id="ARBA00022519"/>
    </source>
</evidence>
<protein>
    <recommendedName>
        <fullName evidence="11 12">4-hydroxybenzoate octaprenyltransferase</fullName>
        <ecNumber evidence="11 12">2.5.1.39</ecNumber>
    </recommendedName>
    <alternativeName>
        <fullName evidence="11">4-HB polyprenyltransferase</fullName>
    </alternativeName>
</protein>
<dbReference type="OrthoDB" id="9782418at2"/>
<comment type="pathway">
    <text evidence="11">Cofactor biosynthesis; ubiquinone biosynthesis.</text>
</comment>
<feature type="transmembrane region" description="Helical" evidence="11">
    <location>
        <begin position="242"/>
        <end position="271"/>
    </location>
</feature>
<evidence type="ECO:0000256" key="1">
    <source>
        <dbReference type="ARBA" id="ARBA00001946"/>
    </source>
</evidence>
<dbReference type="NCBIfam" id="TIGR01474">
    <property type="entry name" value="ubiA_proteo"/>
    <property type="match status" value="1"/>
</dbReference>
<dbReference type="CDD" id="cd13959">
    <property type="entry name" value="PT_UbiA_COQ2"/>
    <property type="match status" value="1"/>
</dbReference>
<dbReference type="Gene3D" id="1.20.120.1780">
    <property type="entry name" value="UbiA prenyltransferase"/>
    <property type="match status" value="1"/>
</dbReference>
<feature type="transmembrane region" description="Helical" evidence="11">
    <location>
        <begin position="67"/>
        <end position="83"/>
    </location>
</feature>
<keyword evidence="8 11" id="KW-0812">Transmembrane</keyword>
<evidence type="ECO:0000256" key="7">
    <source>
        <dbReference type="ARBA" id="ARBA00022688"/>
    </source>
</evidence>
<dbReference type="EC" id="2.5.1.39" evidence="11 12"/>
<dbReference type="HOGENOM" id="CLU_034879_0_2_5"/>
<organism evidence="13 14">
    <name type="scientific">Roseobacter denitrificans (strain ATCC 33942 / OCh 114)</name>
    <name type="common">Erythrobacter sp. (strain OCh 114)</name>
    <name type="synonym">Roseobacter denitrificans</name>
    <dbReference type="NCBI Taxonomy" id="375451"/>
    <lineage>
        <taxon>Bacteria</taxon>
        <taxon>Pseudomonadati</taxon>
        <taxon>Pseudomonadota</taxon>
        <taxon>Alphaproteobacteria</taxon>
        <taxon>Rhodobacterales</taxon>
        <taxon>Roseobacteraceae</taxon>
        <taxon>Roseobacter</taxon>
    </lineage>
</organism>
<reference evidence="13 14" key="1">
    <citation type="journal article" date="2007" name="J. Bacteriol.">
        <title>The complete genome sequence of Roseobacter denitrificans reveals a mixotrophic rather than photosynthetic metabolism.</title>
        <authorList>
            <person name="Swingley W.D."/>
            <person name="Sadekar S."/>
            <person name="Mastrian S.D."/>
            <person name="Matthies H.J."/>
            <person name="Hao J."/>
            <person name="Ramos H."/>
            <person name="Acharya C.R."/>
            <person name="Conrad A.L."/>
            <person name="Taylor H.L."/>
            <person name="Dejesa L.C."/>
            <person name="Shah M.K."/>
            <person name="O'huallachain M.E."/>
            <person name="Lince M.T."/>
            <person name="Blankenship R.E."/>
            <person name="Beatty J.T."/>
            <person name="Touchman J.W."/>
        </authorList>
    </citation>
    <scope>NUCLEOTIDE SEQUENCE [LARGE SCALE GENOMIC DNA]</scope>
    <source>
        <strain evidence="14">ATCC 33942 / OCh 114</strain>
    </source>
</reference>
<comment type="catalytic activity">
    <reaction evidence="11">
        <text>all-trans-octaprenyl diphosphate + 4-hydroxybenzoate = 4-hydroxy-3-(all-trans-octaprenyl)benzoate + diphosphate</text>
        <dbReference type="Rhea" id="RHEA:27782"/>
        <dbReference type="ChEBI" id="CHEBI:1617"/>
        <dbReference type="ChEBI" id="CHEBI:17879"/>
        <dbReference type="ChEBI" id="CHEBI:33019"/>
        <dbReference type="ChEBI" id="CHEBI:57711"/>
        <dbReference type="EC" id="2.5.1.39"/>
    </reaction>
</comment>
<dbReference type="FunFam" id="1.20.120.1780:FF:000001">
    <property type="entry name" value="4-hydroxybenzoate octaprenyltransferase"/>
    <property type="match status" value="1"/>
</dbReference>
<comment type="similarity">
    <text evidence="3 11">Belongs to the UbiA prenyltransferase family.</text>
</comment>
<feature type="transmembrane region" description="Helical" evidence="11">
    <location>
        <begin position="128"/>
        <end position="158"/>
    </location>
</feature>
<evidence type="ECO:0000256" key="3">
    <source>
        <dbReference type="ARBA" id="ARBA00005985"/>
    </source>
</evidence>
<keyword evidence="11" id="KW-0460">Magnesium</keyword>
<feature type="transmembrane region" description="Helical" evidence="11">
    <location>
        <begin position="194"/>
        <end position="212"/>
    </location>
</feature>
<dbReference type="FunFam" id="1.10.357.140:FF:000008">
    <property type="entry name" value="4-hydroxybenzoate octaprenyltransferase"/>
    <property type="match status" value="1"/>
</dbReference>
<evidence type="ECO:0000256" key="6">
    <source>
        <dbReference type="ARBA" id="ARBA00022679"/>
    </source>
</evidence>
<dbReference type="HAMAP" id="MF_01635">
    <property type="entry name" value="UbiA"/>
    <property type="match status" value="1"/>
</dbReference>
<accession>Q160R9</accession>
<dbReference type="Pfam" id="PF01040">
    <property type="entry name" value="UbiA"/>
    <property type="match status" value="1"/>
</dbReference>
<evidence type="ECO:0000256" key="4">
    <source>
        <dbReference type="ARBA" id="ARBA00022475"/>
    </source>
</evidence>
<dbReference type="EMBL" id="CP000362">
    <property type="protein sequence ID" value="ABG33524.1"/>
    <property type="molecule type" value="Genomic_DNA"/>
</dbReference>
<evidence type="ECO:0000256" key="10">
    <source>
        <dbReference type="ARBA" id="ARBA00023136"/>
    </source>
</evidence>
<dbReference type="KEGG" id="rde:RD1_4080"/>
<dbReference type="STRING" id="375451.RD1_4080"/>
<proteinExistence type="inferred from homology"/>
<keyword evidence="10 11" id="KW-0472">Membrane</keyword>
<evidence type="ECO:0000256" key="9">
    <source>
        <dbReference type="ARBA" id="ARBA00022989"/>
    </source>
</evidence>
<feature type="transmembrane region" description="Helical" evidence="11">
    <location>
        <begin position="42"/>
        <end position="61"/>
    </location>
</feature>
<feature type="transmembrane region" description="Helical" evidence="11">
    <location>
        <begin position="164"/>
        <end position="182"/>
    </location>
</feature>
<dbReference type="InterPro" id="IPR000537">
    <property type="entry name" value="UbiA_prenyltransferase"/>
</dbReference>
<comment type="function">
    <text evidence="11">Catalyzes the prenylation of para-hydroxybenzoate (PHB) with an all-trans polyprenyl group. Mediates the second step in the final reaction sequence of ubiquinone-8 (UQ-8) biosynthesis, which is the condensation of the polyisoprenoid side chain with PHB, generating the first membrane-bound Q intermediate 3-octaprenyl-4-hydroxybenzoate.</text>
</comment>
<dbReference type="RefSeq" id="WP_011570134.1">
    <property type="nucleotide sequence ID" value="NC_008209.1"/>
</dbReference>
<dbReference type="Proteomes" id="UP000007029">
    <property type="component" value="Chromosome"/>
</dbReference>
<dbReference type="InterPro" id="IPR006370">
    <property type="entry name" value="HB_polyprenyltransferase-like"/>
</dbReference>
<comment type="cofactor">
    <cofactor evidence="1 11">
        <name>Mg(2+)</name>
        <dbReference type="ChEBI" id="CHEBI:18420"/>
    </cofactor>
</comment>
<name>Q160R9_ROSDO</name>
<evidence type="ECO:0000256" key="12">
    <source>
        <dbReference type="NCBIfam" id="TIGR01474"/>
    </source>
</evidence>
<sequence length="320" mass="35279">MQEPAQAPDGQVADAPKDNWVDLYAPAATRPYLRLSRADRPIGTWLLLLPCWWGLALSMLYTQQASWFDLWIAIGCALGAWLMRGAGCTWNDITDRDFDGRVERTRSRPIPSGQVTVRGAVIWMCAQAVLAFGILLTFNLAAIGLGILALLPVAIYPFAKRFTWWPQVFLGLAFNWGALLAWTAHSGQLDAPAVVLYAAGIAWTLFYDTIYAHQDTEDDALIGIKSTARLFGDKTPAWLRRFLMATVGLMGVAVIFAVMPAANLLALVVALGGPWAMGWHMAWQLRGLDTDDNAKLLQLFRANRDTGMIPLVFFGIALLL</sequence>
<keyword evidence="6 11" id="KW-0808">Transferase</keyword>
<evidence type="ECO:0000256" key="8">
    <source>
        <dbReference type="ARBA" id="ARBA00022692"/>
    </source>
</evidence>
<dbReference type="GO" id="GO:0006744">
    <property type="term" value="P:ubiquinone biosynthetic process"/>
    <property type="evidence" value="ECO:0007669"/>
    <property type="project" value="UniProtKB-UniRule"/>
</dbReference>
<dbReference type="Gene3D" id="1.10.357.140">
    <property type="entry name" value="UbiA prenyltransferase"/>
    <property type="match status" value="1"/>
</dbReference>
<dbReference type="GO" id="GO:0005886">
    <property type="term" value="C:plasma membrane"/>
    <property type="evidence" value="ECO:0007669"/>
    <property type="project" value="UniProtKB-SubCell"/>
</dbReference>
<dbReference type="PANTHER" id="PTHR11048:SF28">
    <property type="entry name" value="4-HYDROXYBENZOATE POLYPRENYLTRANSFERASE, MITOCHONDRIAL"/>
    <property type="match status" value="1"/>
</dbReference>
<dbReference type="UniPathway" id="UPA00232"/>
<dbReference type="GO" id="GO:0008412">
    <property type="term" value="F:4-hydroxybenzoate polyprenyltransferase activity"/>
    <property type="evidence" value="ECO:0007669"/>
    <property type="project" value="UniProtKB-UniRule"/>
</dbReference>
<dbReference type="eggNOG" id="COG0382">
    <property type="taxonomic scope" value="Bacteria"/>
</dbReference>
<dbReference type="PANTHER" id="PTHR11048">
    <property type="entry name" value="PRENYLTRANSFERASES"/>
    <property type="match status" value="1"/>
</dbReference>
<keyword evidence="9 11" id="KW-1133">Transmembrane helix</keyword>
<evidence type="ECO:0000313" key="13">
    <source>
        <dbReference type="EMBL" id="ABG33524.1"/>
    </source>
</evidence>
<dbReference type="AlphaFoldDB" id="Q160R9"/>
<keyword evidence="14" id="KW-1185">Reference proteome</keyword>
<evidence type="ECO:0000313" key="14">
    <source>
        <dbReference type="Proteomes" id="UP000007029"/>
    </source>
</evidence>